<evidence type="ECO:0000256" key="4">
    <source>
        <dbReference type="ARBA" id="ARBA00022821"/>
    </source>
</evidence>
<dbReference type="SMART" id="SM00768">
    <property type="entry name" value="X8"/>
    <property type="match status" value="1"/>
</dbReference>
<dbReference type="InterPro" id="IPR017853">
    <property type="entry name" value="GH"/>
</dbReference>
<dbReference type="AlphaFoldDB" id="A0AAF0TLK9"/>
<dbReference type="EMBL" id="CP133615">
    <property type="protein sequence ID" value="WMV23769.1"/>
    <property type="molecule type" value="Genomic_DNA"/>
</dbReference>
<dbReference type="FunFam" id="1.20.58.1040:FF:000002">
    <property type="entry name" value="Glucan endo-1,3-beta-glucosidase 8"/>
    <property type="match status" value="1"/>
</dbReference>
<dbReference type="GO" id="GO:0005975">
    <property type="term" value="P:carbohydrate metabolic process"/>
    <property type="evidence" value="ECO:0007669"/>
    <property type="project" value="InterPro"/>
</dbReference>
<comment type="similarity">
    <text evidence="1 7">Belongs to the glycosyl hydrolase 17 family.</text>
</comment>
<evidence type="ECO:0000313" key="10">
    <source>
        <dbReference type="EMBL" id="WMV23769.1"/>
    </source>
</evidence>
<reference evidence="10" key="1">
    <citation type="submission" date="2023-08" db="EMBL/GenBank/DDBJ databases">
        <title>A de novo genome assembly of Solanum verrucosum Schlechtendal, a Mexican diploid species geographically isolated from the other diploid A-genome species in potato relatives.</title>
        <authorList>
            <person name="Hosaka K."/>
        </authorList>
    </citation>
    <scope>NUCLEOTIDE SEQUENCE</scope>
    <source>
        <tissue evidence="10">Young leaves</tissue>
    </source>
</reference>
<dbReference type="Gene3D" id="1.20.58.1040">
    <property type="match status" value="1"/>
</dbReference>
<gene>
    <name evidence="10" type="ORF">MTR67_017154</name>
</gene>
<keyword evidence="3 8" id="KW-0378">Hydrolase</keyword>
<sequence length="570" mass="62434">MGFKKMALITHLPKQEQTFFSFLAVSVLLFLCWGVIEVESGIGVNWGTISLHKMSPFTVVDLLKQNKIQKVKLFDADPAVMKGLMGSGLEVMVGIPNDMLAGLSSSTSAADLWVAQNVSRYMVKGGEVSYLYIVSELGSSLFELLVHAHVGPGHEREDNAAKPRLASEAFQTLLAVADMIFSLVSEVEFAAIVDKSDIIAIHQHRYVAVGNEPFLTSYSGQYQSYVVPAMTNLLQSLAKANLARNVKLVVPCNADAYESSLPSQGTFRPELTPIITQMVSLLNSNGSPFVVNIYPFLSLYGNSDFPQDYAFFEGTTHAVTDGPNVYYNAFDGNLDTLIAALAKIGYGQMPIVIGEVGWPTDGALGANLTAARVFNQGLVNHVLSNKGTPLRPQVPPMDVYLFSLLDEGAKSVLPGNFERHWGIFSFDGQSKYPLNLGNGLLKNAKDVEYLPYRWCIANPLKDLAEVTNHVRLACSYADCTTLNYGGSCNEIGAKGNISYAFNSYYQLQKQNPRSCDFDGLGMVTFLNPSIGKCRFLVGVSDYASSSGFRLQNSWISVLLILLWDAWLFLM</sequence>
<dbReference type="Gene3D" id="3.20.20.80">
    <property type="entry name" value="Glycosidases"/>
    <property type="match status" value="2"/>
</dbReference>
<keyword evidence="2" id="KW-0732">Signal</keyword>
<evidence type="ECO:0000256" key="5">
    <source>
        <dbReference type="ARBA" id="ARBA00023157"/>
    </source>
</evidence>
<dbReference type="SUPFAM" id="SSF51445">
    <property type="entry name" value="(Trans)glycosidases"/>
    <property type="match status" value="2"/>
</dbReference>
<accession>A0AAF0TLK9</accession>
<keyword evidence="11" id="KW-1185">Reference proteome</keyword>
<keyword evidence="4" id="KW-0611">Plant defense</keyword>
<evidence type="ECO:0000313" key="11">
    <source>
        <dbReference type="Proteomes" id="UP001234989"/>
    </source>
</evidence>
<evidence type="ECO:0000256" key="7">
    <source>
        <dbReference type="RuleBase" id="RU004335"/>
    </source>
</evidence>
<evidence type="ECO:0000256" key="2">
    <source>
        <dbReference type="ARBA" id="ARBA00022729"/>
    </source>
</evidence>
<keyword evidence="5" id="KW-1015">Disulfide bond</keyword>
<dbReference type="InterPro" id="IPR000490">
    <property type="entry name" value="Glyco_hydro_17"/>
</dbReference>
<dbReference type="InterPro" id="IPR012946">
    <property type="entry name" value="X8"/>
</dbReference>
<evidence type="ECO:0000259" key="9">
    <source>
        <dbReference type="SMART" id="SM00768"/>
    </source>
</evidence>
<organism evidence="10 11">
    <name type="scientific">Solanum verrucosum</name>
    <dbReference type="NCBI Taxonomy" id="315347"/>
    <lineage>
        <taxon>Eukaryota</taxon>
        <taxon>Viridiplantae</taxon>
        <taxon>Streptophyta</taxon>
        <taxon>Embryophyta</taxon>
        <taxon>Tracheophyta</taxon>
        <taxon>Spermatophyta</taxon>
        <taxon>Magnoliopsida</taxon>
        <taxon>eudicotyledons</taxon>
        <taxon>Gunneridae</taxon>
        <taxon>Pentapetalae</taxon>
        <taxon>asterids</taxon>
        <taxon>lamiids</taxon>
        <taxon>Solanales</taxon>
        <taxon>Solanaceae</taxon>
        <taxon>Solanoideae</taxon>
        <taxon>Solaneae</taxon>
        <taxon>Solanum</taxon>
    </lineage>
</organism>
<evidence type="ECO:0000256" key="1">
    <source>
        <dbReference type="ARBA" id="ARBA00008773"/>
    </source>
</evidence>
<dbReference type="Proteomes" id="UP001234989">
    <property type="component" value="Chromosome 4"/>
</dbReference>
<keyword evidence="6 8" id="KW-0326">Glycosidase</keyword>
<dbReference type="Pfam" id="PF07983">
    <property type="entry name" value="X8"/>
    <property type="match status" value="1"/>
</dbReference>
<evidence type="ECO:0000256" key="6">
    <source>
        <dbReference type="ARBA" id="ARBA00023295"/>
    </source>
</evidence>
<dbReference type="Pfam" id="PF00332">
    <property type="entry name" value="Glyco_hydro_17"/>
    <property type="match status" value="2"/>
</dbReference>
<dbReference type="GO" id="GO:0004553">
    <property type="term" value="F:hydrolase activity, hydrolyzing O-glycosyl compounds"/>
    <property type="evidence" value="ECO:0007669"/>
    <property type="project" value="InterPro"/>
</dbReference>
<dbReference type="InterPro" id="IPR044965">
    <property type="entry name" value="Glyco_hydro_17_plant"/>
</dbReference>
<feature type="domain" description="X8" evidence="9">
    <location>
        <begin position="453"/>
        <end position="535"/>
    </location>
</feature>
<protein>
    <recommendedName>
        <fullName evidence="9">X8 domain-containing protein</fullName>
    </recommendedName>
</protein>
<evidence type="ECO:0000256" key="8">
    <source>
        <dbReference type="RuleBase" id="RU004336"/>
    </source>
</evidence>
<dbReference type="GO" id="GO:0006952">
    <property type="term" value="P:defense response"/>
    <property type="evidence" value="ECO:0007669"/>
    <property type="project" value="UniProtKB-KW"/>
</dbReference>
<name>A0AAF0TLK9_SOLVR</name>
<dbReference type="PROSITE" id="PS00587">
    <property type="entry name" value="GLYCOSYL_HYDROL_F17"/>
    <property type="match status" value="1"/>
</dbReference>
<dbReference type="PANTHER" id="PTHR32227">
    <property type="entry name" value="GLUCAN ENDO-1,3-BETA-GLUCOSIDASE BG1-RELATED-RELATED"/>
    <property type="match status" value="1"/>
</dbReference>
<proteinExistence type="inferred from homology"/>
<evidence type="ECO:0000256" key="3">
    <source>
        <dbReference type="ARBA" id="ARBA00022801"/>
    </source>
</evidence>